<dbReference type="EMBL" id="CAFBMC010000018">
    <property type="protein sequence ID" value="CAB4892874.1"/>
    <property type="molecule type" value="Genomic_DNA"/>
</dbReference>
<evidence type="ECO:0000259" key="2">
    <source>
        <dbReference type="PROSITE" id="PS51733"/>
    </source>
</evidence>
<protein>
    <submittedName>
        <fullName evidence="3">Unannotated protein</fullName>
    </submittedName>
</protein>
<dbReference type="InterPro" id="IPR004143">
    <property type="entry name" value="BPL_LPL_catalytic"/>
</dbReference>
<dbReference type="GO" id="GO:0004077">
    <property type="term" value="F:biotin--[biotin carboxyl-carrier protein] ligase activity"/>
    <property type="evidence" value="ECO:0007669"/>
    <property type="project" value="InterPro"/>
</dbReference>
<organism evidence="3">
    <name type="scientific">freshwater metagenome</name>
    <dbReference type="NCBI Taxonomy" id="449393"/>
    <lineage>
        <taxon>unclassified sequences</taxon>
        <taxon>metagenomes</taxon>
        <taxon>ecological metagenomes</taxon>
    </lineage>
</organism>
<keyword evidence="1" id="KW-0436">Ligase</keyword>
<dbReference type="Pfam" id="PF03099">
    <property type="entry name" value="BPL_LplA_LipB"/>
    <property type="match status" value="1"/>
</dbReference>
<sequence length="263" mass="27728">MRLVLNLAALESSLAAARWQGPVPTILETTESTNNDVARLAAAGAAEGSCIVAEHQSAGRGRQARAWVSPPSAGLWMSVLVRPGDMPRDTWTWLPLIAGLSACDAVRETSGVQASLKWPNDLVVVQGSQSPRKLAGVLSEAIDDHSVVLGIGINVSLTKDELPIPTATSLLLEGGSVNREELLASVLVHLAHRLGQWRVSDHSLVSDYRAACVTIGRKVEVTLPDQVVLTGIVVDVDDQGHLVVDDGADTVIVTAGDVIHATI</sequence>
<dbReference type="AlphaFoldDB" id="A0A6J7FH59"/>
<evidence type="ECO:0000313" key="3">
    <source>
        <dbReference type="EMBL" id="CAB4892874.1"/>
    </source>
</evidence>
<dbReference type="PANTHER" id="PTHR12835">
    <property type="entry name" value="BIOTIN PROTEIN LIGASE"/>
    <property type="match status" value="1"/>
</dbReference>
<evidence type="ECO:0000256" key="1">
    <source>
        <dbReference type="ARBA" id="ARBA00022598"/>
    </source>
</evidence>
<feature type="domain" description="BPL/LPL catalytic" evidence="2">
    <location>
        <begin position="8"/>
        <end position="198"/>
    </location>
</feature>
<gene>
    <name evidence="3" type="ORF">UFOPK3495_00505</name>
</gene>
<dbReference type="InterPro" id="IPR003142">
    <property type="entry name" value="BPL_C"/>
</dbReference>
<dbReference type="CDD" id="cd16442">
    <property type="entry name" value="BPL"/>
    <property type="match status" value="1"/>
</dbReference>
<dbReference type="PROSITE" id="PS51733">
    <property type="entry name" value="BPL_LPL_CATALYTIC"/>
    <property type="match status" value="1"/>
</dbReference>
<dbReference type="SUPFAM" id="SSF55681">
    <property type="entry name" value="Class II aaRS and biotin synthetases"/>
    <property type="match status" value="1"/>
</dbReference>
<dbReference type="GO" id="GO:0005737">
    <property type="term" value="C:cytoplasm"/>
    <property type="evidence" value="ECO:0007669"/>
    <property type="project" value="TreeGrafter"/>
</dbReference>
<dbReference type="NCBIfam" id="TIGR00121">
    <property type="entry name" value="birA_ligase"/>
    <property type="match status" value="1"/>
</dbReference>
<dbReference type="Gene3D" id="2.30.30.100">
    <property type="match status" value="1"/>
</dbReference>
<name>A0A6J7FH59_9ZZZZ</name>
<dbReference type="Gene3D" id="3.30.930.10">
    <property type="entry name" value="Bira Bifunctional Protein, Domain 2"/>
    <property type="match status" value="1"/>
</dbReference>
<dbReference type="CDD" id="cd00600">
    <property type="entry name" value="Sm_like"/>
    <property type="match status" value="1"/>
</dbReference>
<dbReference type="InterPro" id="IPR004408">
    <property type="entry name" value="Biotin_CoA_COase_ligase"/>
</dbReference>
<dbReference type="PANTHER" id="PTHR12835:SF5">
    <property type="entry name" value="BIOTIN--PROTEIN LIGASE"/>
    <property type="match status" value="1"/>
</dbReference>
<reference evidence="3" key="1">
    <citation type="submission" date="2020-05" db="EMBL/GenBank/DDBJ databases">
        <authorList>
            <person name="Chiriac C."/>
            <person name="Salcher M."/>
            <person name="Ghai R."/>
            <person name="Kavagutti S V."/>
        </authorList>
    </citation>
    <scope>NUCLEOTIDE SEQUENCE</scope>
</reference>
<dbReference type="InterPro" id="IPR045864">
    <property type="entry name" value="aa-tRNA-synth_II/BPL/LPL"/>
</dbReference>
<proteinExistence type="predicted"/>
<accession>A0A6J7FH59</accession>
<dbReference type="Pfam" id="PF02237">
    <property type="entry name" value="BPL_C"/>
    <property type="match status" value="1"/>
</dbReference>